<dbReference type="Proteomes" id="UP001358417">
    <property type="component" value="Unassembled WGS sequence"/>
</dbReference>
<evidence type="ECO:0000256" key="3">
    <source>
        <dbReference type="ARBA" id="ARBA00022475"/>
    </source>
</evidence>
<dbReference type="InterPro" id="IPR029058">
    <property type="entry name" value="AB_hydrolase_fold"/>
</dbReference>
<evidence type="ECO:0000256" key="6">
    <source>
        <dbReference type="ARBA" id="ARBA00023136"/>
    </source>
</evidence>
<evidence type="ECO:0000313" key="10">
    <source>
        <dbReference type="EMBL" id="KAK5050969.1"/>
    </source>
</evidence>
<feature type="transmembrane region" description="Helical" evidence="8">
    <location>
        <begin position="592"/>
        <end position="607"/>
    </location>
</feature>
<dbReference type="SUPFAM" id="SSF53474">
    <property type="entry name" value="alpha/beta-Hydrolases"/>
    <property type="match status" value="1"/>
</dbReference>
<name>A0AAV9N9G6_9EURO</name>
<feature type="transmembrane region" description="Helical" evidence="8">
    <location>
        <begin position="805"/>
        <end position="830"/>
    </location>
</feature>
<feature type="transmembrane region" description="Helical" evidence="8">
    <location>
        <begin position="490"/>
        <end position="512"/>
    </location>
</feature>
<feature type="compositionally biased region" description="Basic and acidic residues" evidence="7">
    <location>
        <begin position="651"/>
        <end position="660"/>
    </location>
</feature>
<evidence type="ECO:0000256" key="8">
    <source>
        <dbReference type="SAM" id="Phobius"/>
    </source>
</evidence>
<protein>
    <recommendedName>
        <fullName evidence="9">Epoxide hydrolase N-terminal domain-containing protein</fullName>
    </recommendedName>
</protein>
<feature type="transmembrane region" description="Helical" evidence="8">
    <location>
        <begin position="739"/>
        <end position="759"/>
    </location>
</feature>
<keyword evidence="5 8" id="KW-1133">Transmembrane helix</keyword>
<keyword evidence="4 8" id="KW-0812">Transmembrane</keyword>
<comment type="caution">
    <text evidence="10">The sequence shown here is derived from an EMBL/GenBank/DDBJ whole genome shotgun (WGS) entry which is preliminary data.</text>
</comment>
<dbReference type="GO" id="GO:0005886">
    <property type="term" value="C:plasma membrane"/>
    <property type="evidence" value="ECO:0007669"/>
    <property type="project" value="UniProtKB-SubCell"/>
</dbReference>
<dbReference type="PANTHER" id="PTHR33567:SF3">
    <property type="entry name" value="CHROMATE ION TRANSPORTER (EUROFUNG)"/>
    <property type="match status" value="1"/>
</dbReference>
<dbReference type="Pfam" id="PF02417">
    <property type="entry name" value="Chromate_transp"/>
    <property type="match status" value="2"/>
</dbReference>
<accession>A0AAV9N9G6</accession>
<dbReference type="Gene3D" id="3.40.50.1820">
    <property type="entry name" value="alpha/beta hydrolase"/>
    <property type="match status" value="1"/>
</dbReference>
<dbReference type="RefSeq" id="XP_064705469.1">
    <property type="nucleotide sequence ID" value="XM_064847116.1"/>
</dbReference>
<evidence type="ECO:0000256" key="1">
    <source>
        <dbReference type="ARBA" id="ARBA00004651"/>
    </source>
</evidence>
<proteinExistence type="inferred from homology"/>
<dbReference type="InterPro" id="IPR003370">
    <property type="entry name" value="Chromate_transpt"/>
</dbReference>
<keyword evidence="3" id="KW-1003">Cell membrane</keyword>
<dbReference type="GeneID" id="89971715"/>
<dbReference type="Pfam" id="PF06441">
    <property type="entry name" value="EHN"/>
    <property type="match status" value="1"/>
</dbReference>
<feature type="compositionally biased region" description="Polar residues" evidence="7">
    <location>
        <begin position="662"/>
        <end position="672"/>
    </location>
</feature>
<keyword evidence="6 8" id="KW-0472">Membrane</keyword>
<comment type="similarity">
    <text evidence="2">Belongs to the chromate ion transporter (CHR) (TC 2.A.51) family.</text>
</comment>
<dbReference type="GO" id="GO:0015109">
    <property type="term" value="F:chromate transmembrane transporter activity"/>
    <property type="evidence" value="ECO:0007669"/>
    <property type="project" value="InterPro"/>
</dbReference>
<dbReference type="InterPro" id="IPR010497">
    <property type="entry name" value="Epoxide_hydro_N"/>
</dbReference>
<organism evidence="10 11">
    <name type="scientific">Exophiala bonariae</name>
    <dbReference type="NCBI Taxonomy" id="1690606"/>
    <lineage>
        <taxon>Eukaryota</taxon>
        <taxon>Fungi</taxon>
        <taxon>Dikarya</taxon>
        <taxon>Ascomycota</taxon>
        <taxon>Pezizomycotina</taxon>
        <taxon>Eurotiomycetes</taxon>
        <taxon>Chaetothyriomycetidae</taxon>
        <taxon>Chaetothyriales</taxon>
        <taxon>Herpotrichiellaceae</taxon>
        <taxon>Exophiala</taxon>
    </lineage>
</organism>
<evidence type="ECO:0000256" key="4">
    <source>
        <dbReference type="ARBA" id="ARBA00022692"/>
    </source>
</evidence>
<reference evidence="10 11" key="1">
    <citation type="submission" date="2023-08" db="EMBL/GenBank/DDBJ databases">
        <title>Black Yeasts Isolated from many extreme environments.</title>
        <authorList>
            <person name="Coleine C."/>
            <person name="Stajich J.E."/>
            <person name="Selbmann L."/>
        </authorList>
    </citation>
    <scope>NUCLEOTIDE SEQUENCE [LARGE SCALE GENOMIC DNA]</scope>
    <source>
        <strain evidence="10 11">CCFEE 5792</strain>
    </source>
</reference>
<feature type="transmembrane region" description="Helical" evidence="8">
    <location>
        <begin position="532"/>
        <end position="556"/>
    </location>
</feature>
<evidence type="ECO:0000256" key="5">
    <source>
        <dbReference type="ARBA" id="ARBA00022989"/>
    </source>
</evidence>
<feature type="transmembrane region" description="Helical" evidence="8">
    <location>
        <begin position="771"/>
        <end position="793"/>
    </location>
</feature>
<dbReference type="AlphaFoldDB" id="A0AAV9N9G6"/>
<feature type="compositionally biased region" description="Polar residues" evidence="7">
    <location>
        <begin position="626"/>
        <end position="647"/>
    </location>
</feature>
<feature type="transmembrane region" description="Helical" evidence="8">
    <location>
        <begin position="698"/>
        <end position="719"/>
    </location>
</feature>
<sequence>MSLLTEIRYGSNNIKAEYGSKPQAWKVDVDPAFIAATKLKANLTRFVEDTIDDLPPIVVQRYGAEGDLVLKNFEDGPPRYNATTLRDFWADEYDWVSVQDKLNAKYNHFTTTVHAVNFTDPIPLHFIHHRSNRSDAIPLLFLHGWPGSFMEVGKLLDGLLNPPNYSMPAFHVVAPSIPGFSFSPAPRKAGLAPRAVGQGYNDLMQQLGYERYVIQGGDFGGMILRHMAPDFPANVVSVLSNFWLVPPNTTDIDRYTRGLTTAAENFTIEALTNFTNLEGYRQVQQTRPLALAAAMGDSPIGFTLWIYDFMFRHADEYPWTPEEIITWSMMYYIQGPYSGFRMYKEIAEEGDWDITRYTSQPVGISTFPNDGFFTSKGVNRILYKNLKTSPNGTSRMPLGDIFHAAREYARDSQNAYSANTDKLVSRLSDVVLRTWDLGFTAFGGPPVHFQIEHRRFVEGRGGKAPWIDEQIYQELFAICQALPGPGSTKMLFCIVMIHAGLLPAIVAFSIWSLPGAIAMYALSLGVQRINEVLPSIAYAFLSGLNASTVGIVALAAVQLAEKAIKDNVTRILVIGGACAGLCYTALWYFPALIFIGGVVTVIWDMWLRQQVSLAKRRWQNRRQRHQISQQMQPGDETATSPIELSTGTHGGSDRPRDGLQRRNLTQSTQTAHGQVDHPAPQGVDLPLQGPETDTKSHAIPVLTGICIIIGFFASFIAILVTRGLLNNPPRPLDLFANMYLAGTIIFGGGPVVIPLLTEYVVQPGWVSPRDFLIGLAIIQAFPGPNFNFAVYLGALSLLGTSNHTILGALLGYIGIFVPGIILAIGFQSLWRVLRKKTIVNSLLRGVNATAVGLVFTAVYRLWQIGYLTPESSRGTSLAEEPWWVVVAVLTYAESAWFHVPAPAAIVAGGVLGFCWYGVTS</sequence>
<dbReference type="PANTHER" id="PTHR33567">
    <property type="entry name" value="CHROMATE ION TRANSPORTER (EUROFUNG)"/>
    <property type="match status" value="1"/>
</dbReference>
<evidence type="ECO:0000313" key="11">
    <source>
        <dbReference type="Proteomes" id="UP001358417"/>
    </source>
</evidence>
<feature type="region of interest" description="Disordered" evidence="7">
    <location>
        <begin position="624"/>
        <end position="690"/>
    </location>
</feature>
<feature type="transmembrane region" description="Helical" evidence="8">
    <location>
        <begin position="895"/>
        <end position="918"/>
    </location>
</feature>
<evidence type="ECO:0000256" key="7">
    <source>
        <dbReference type="SAM" id="MobiDB-lite"/>
    </source>
</evidence>
<comment type="subcellular location">
    <subcellularLocation>
        <location evidence="1">Cell membrane</location>
        <topology evidence="1">Multi-pass membrane protein</topology>
    </subcellularLocation>
</comment>
<keyword evidence="11" id="KW-1185">Reference proteome</keyword>
<feature type="domain" description="Epoxide hydrolase N-terminal" evidence="9">
    <location>
        <begin position="67"/>
        <end position="152"/>
    </location>
</feature>
<evidence type="ECO:0000259" key="9">
    <source>
        <dbReference type="Pfam" id="PF06441"/>
    </source>
</evidence>
<feature type="transmembrane region" description="Helical" evidence="8">
    <location>
        <begin position="842"/>
        <end position="862"/>
    </location>
</feature>
<gene>
    <name evidence="10" type="ORF">LTR84_003528</name>
</gene>
<evidence type="ECO:0000256" key="2">
    <source>
        <dbReference type="ARBA" id="ARBA00005262"/>
    </source>
</evidence>
<dbReference type="EMBL" id="JAVRRD010000016">
    <property type="protein sequence ID" value="KAK5050969.1"/>
    <property type="molecule type" value="Genomic_DNA"/>
</dbReference>